<dbReference type="SUPFAM" id="SSF53756">
    <property type="entry name" value="UDP-Glycosyltransferase/glycogen phosphorylase"/>
    <property type="match status" value="1"/>
</dbReference>
<dbReference type="EMBL" id="JBBKYA010000004">
    <property type="protein sequence ID" value="MFD3276480.1"/>
    <property type="molecule type" value="Genomic_DNA"/>
</dbReference>
<organism evidence="2 3">
    <name type="scientific">Aquirufa echingensis</name>
    <dbReference type="NCBI Taxonomy" id="3096516"/>
    <lineage>
        <taxon>Bacteria</taxon>
        <taxon>Pseudomonadati</taxon>
        <taxon>Bacteroidota</taxon>
        <taxon>Cytophagia</taxon>
        <taxon>Cytophagales</taxon>
        <taxon>Flectobacillaceae</taxon>
        <taxon>Aquirufa</taxon>
    </lineage>
</organism>
<comment type="caution">
    <text evidence="2">The sequence shown here is derived from an EMBL/GenBank/DDBJ whole genome shotgun (WGS) entry which is preliminary data.</text>
</comment>
<reference evidence="2 3" key="1">
    <citation type="submission" date="2024-03" db="EMBL/GenBank/DDBJ databases">
        <title>Aquirufa genome sequencing.</title>
        <authorList>
            <person name="Pitt A."/>
            <person name="Hahn M.W."/>
        </authorList>
    </citation>
    <scope>NUCLEOTIDE SEQUENCE [LARGE SCALE GENOMIC DNA]</scope>
    <source>
        <strain evidence="2 3">PLAD-142S6K</strain>
    </source>
</reference>
<keyword evidence="2" id="KW-0328">Glycosyltransferase</keyword>
<evidence type="ECO:0000259" key="1">
    <source>
        <dbReference type="Pfam" id="PF13439"/>
    </source>
</evidence>
<proteinExistence type="predicted"/>
<dbReference type="Proteomes" id="UP001598114">
    <property type="component" value="Unassembled WGS sequence"/>
</dbReference>
<feature type="domain" description="Glycosyltransferase subfamily 4-like N-terminal" evidence="1">
    <location>
        <begin position="17"/>
        <end position="226"/>
    </location>
</feature>
<dbReference type="Gene3D" id="3.40.50.2000">
    <property type="entry name" value="Glycogen Phosphorylase B"/>
    <property type="match status" value="2"/>
</dbReference>
<dbReference type="PANTHER" id="PTHR45947">
    <property type="entry name" value="SULFOQUINOVOSYL TRANSFERASE SQD2"/>
    <property type="match status" value="1"/>
</dbReference>
<dbReference type="GO" id="GO:0016757">
    <property type="term" value="F:glycosyltransferase activity"/>
    <property type="evidence" value="ECO:0007669"/>
    <property type="project" value="UniProtKB-KW"/>
</dbReference>
<evidence type="ECO:0000313" key="2">
    <source>
        <dbReference type="EMBL" id="MFD3276480.1"/>
    </source>
</evidence>
<dbReference type="InterPro" id="IPR028098">
    <property type="entry name" value="Glyco_trans_4-like_N"/>
</dbReference>
<dbReference type="EC" id="2.4.-.-" evidence="2"/>
<dbReference type="InterPro" id="IPR050194">
    <property type="entry name" value="Glycosyltransferase_grp1"/>
</dbReference>
<sequence length="411" mass="45874">MPKPLNIVLLSYHNQNGGAGIACGRLAEALKKAGHQVSILVQEKTGNDNSIALNTNLWSKTMSWLRFILERLVYLPFEKNKSDRFLFNPGRFGQDLSQHPLIQQADIIHLHWVNFGMLSIQNIKQLLNTGKPVYWTLHDMWAFTGGCHHSGTCLNFQNACGNCDTFIKNPHTNDLSHQIWEEKMQAFQQPNLHIITCSDWLMERAKKSSILKNQPIESIPNAIDTELFKPGNKADAKKTLGLDPSKKHILFVAMRVNAPKKGFHYLENALASLDKSTTELIVVGNAQDLPELPLKTHKLGHISSPEKMIQIYQAADVFVTPSLEENLPNTIMEAMACGTPCVGFKVGGIPEMIDHQVNGYVADYQSTEDLTAGLIWTLANVPEQAARQKAESSYAEAIIAAKHVKYYTHVG</sequence>
<dbReference type="Pfam" id="PF13692">
    <property type="entry name" value="Glyco_trans_1_4"/>
    <property type="match status" value="1"/>
</dbReference>
<accession>A0ABW6CZW1</accession>
<name>A0ABW6CZW1_9BACT</name>
<dbReference type="PROSITE" id="PS51257">
    <property type="entry name" value="PROKAR_LIPOPROTEIN"/>
    <property type="match status" value="1"/>
</dbReference>
<keyword evidence="2" id="KW-0808">Transferase</keyword>
<keyword evidence="3" id="KW-1185">Reference proteome</keyword>
<dbReference type="Pfam" id="PF13439">
    <property type="entry name" value="Glyco_transf_4"/>
    <property type="match status" value="1"/>
</dbReference>
<gene>
    <name evidence="2" type="ORF">SKC38_09600</name>
</gene>
<protein>
    <submittedName>
        <fullName evidence="2">Glycosyltransferase</fullName>
        <ecNumber evidence="2">2.4.-.-</ecNumber>
    </submittedName>
</protein>
<evidence type="ECO:0000313" key="3">
    <source>
        <dbReference type="Proteomes" id="UP001598114"/>
    </source>
</evidence>
<dbReference type="RefSeq" id="WP_377976918.1">
    <property type="nucleotide sequence ID" value="NZ_JBBKYA010000004.1"/>
</dbReference>
<dbReference type="PANTHER" id="PTHR45947:SF3">
    <property type="entry name" value="SULFOQUINOVOSYL TRANSFERASE SQD2"/>
    <property type="match status" value="1"/>
</dbReference>